<protein>
    <recommendedName>
        <fullName evidence="4">DUF4189 domain-containing protein</fullName>
    </recommendedName>
</protein>
<organism evidence="2 3">
    <name type="scientific">Devosia insulae DS-56</name>
    <dbReference type="NCBI Taxonomy" id="1116389"/>
    <lineage>
        <taxon>Bacteria</taxon>
        <taxon>Pseudomonadati</taxon>
        <taxon>Pseudomonadota</taxon>
        <taxon>Alphaproteobacteria</taxon>
        <taxon>Hyphomicrobiales</taxon>
        <taxon>Devosiaceae</taxon>
        <taxon>Devosia</taxon>
    </lineage>
</organism>
<keyword evidence="3" id="KW-1185">Reference proteome</keyword>
<keyword evidence="1" id="KW-0732">Signal</keyword>
<evidence type="ECO:0000313" key="2">
    <source>
        <dbReference type="EMBL" id="OEO30156.1"/>
    </source>
</evidence>
<feature type="chain" id="PRO_5009190327" description="DUF4189 domain-containing protein" evidence="1">
    <location>
        <begin position="22"/>
        <end position="166"/>
    </location>
</feature>
<accession>A0A1E5XNG5</accession>
<gene>
    <name evidence="2" type="ORF">VW23_022720</name>
</gene>
<dbReference type="Proteomes" id="UP000095463">
    <property type="component" value="Unassembled WGS sequence"/>
</dbReference>
<evidence type="ECO:0008006" key="4">
    <source>
        <dbReference type="Google" id="ProtNLM"/>
    </source>
</evidence>
<feature type="signal peptide" evidence="1">
    <location>
        <begin position="1"/>
        <end position="21"/>
    </location>
</feature>
<dbReference type="AlphaFoldDB" id="A0A1E5XNG5"/>
<dbReference type="OrthoDB" id="7864325at2"/>
<reference evidence="2 3" key="1">
    <citation type="journal article" date="2015" name="Genome Announc.">
        <title>Genome Assemblies of Three Soil-Associated Devosia species: D. insulae, D. limi, and D. soli.</title>
        <authorList>
            <person name="Hassan Y.I."/>
            <person name="Lepp D."/>
            <person name="Zhou T."/>
        </authorList>
    </citation>
    <scope>NUCLEOTIDE SEQUENCE [LARGE SCALE GENOMIC DNA]</scope>
    <source>
        <strain evidence="2 3">DS-56</strain>
    </source>
</reference>
<dbReference type="EMBL" id="LAJE02000227">
    <property type="protein sequence ID" value="OEO30156.1"/>
    <property type="molecule type" value="Genomic_DNA"/>
</dbReference>
<dbReference type="RefSeq" id="WP_069910620.1">
    <property type="nucleotide sequence ID" value="NZ_LAJE02000227.1"/>
</dbReference>
<evidence type="ECO:0000313" key="3">
    <source>
        <dbReference type="Proteomes" id="UP000095463"/>
    </source>
</evidence>
<name>A0A1E5XNG5_9HYPH</name>
<proteinExistence type="predicted"/>
<sequence>MLRMSTFAAAVLGLLSAPVFAQGAVDGEEAVDSFVLPAFNGIAVSQAPEAGLGVCFGPFAADAMDCAVAQCVQQSGLGPEDCAPNLWCYPHGWVADIFMQHNEGPHWHKFVCDQQDQQSLEAIVKTECTKDYLASCEVVRIWDNEGQQVFGEGADPQLPAPPTAIE</sequence>
<comment type="caution">
    <text evidence="2">The sequence shown here is derived from an EMBL/GenBank/DDBJ whole genome shotgun (WGS) entry which is preliminary data.</text>
</comment>
<evidence type="ECO:0000256" key="1">
    <source>
        <dbReference type="SAM" id="SignalP"/>
    </source>
</evidence>